<feature type="compositionally biased region" description="Basic residues" evidence="7">
    <location>
        <begin position="145"/>
        <end position="154"/>
    </location>
</feature>
<dbReference type="InterPro" id="IPR013324">
    <property type="entry name" value="RNA_pol_sigma_r3/r4-like"/>
</dbReference>
<keyword evidence="5" id="KW-0238">DNA-binding</keyword>
<comment type="similarity">
    <text evidence="1">Belongs to the sigma-70 factor family. ECF subfamily.</text>
</comment>
<accession>A0A839QCX9</accession>
<evidence type="ECO:0000256" key="2">
    <source>
        <dbReference type="ARBA" id="ARBA00011344"/>
    </source>
</evidence>
<evidence type="ECO:0000256" key="1">
    <source>
        <dbReference type="ARBA" id="ARBA00010641"/>
    </source>
</evidence>
<dbReference type="PANTHER" id="PTHR30173:SF43">
    <property type="entry name" value="ECF RNA POLYMERASE SIGMA FACTOR SIGI-RELATED"/>
    <property type="match status" value="1"/>
</dbReference>
<dbReference type="Gene3D" id="1.10.1740.10">
    <property type="match status" value="1"/>
</dbReference>
<dbReference type="GO" id="GO:0006352">
    <property type="term" value="P:DNA-templated transcription initiation"/>
    <property type="evidence" value="ECO:0007669"/>
    <property type="project" value="InterPro"/>
</dbReference>
<comment type="caution">
    <text evidence="10">The sequence shown here is derived from an EMBL/GenBank/DDBJ whole genome shotgun (WGS) entry which is preliminary data.</text>
</comment>
<dbReference type="RefSeq" id="WP_183468392.1">
    <property type="nucleotide sequence ID" value="NZ_JACHVU010000004.1"/>
</dbReference>
<evidence type="ECO:0000256" key="3">
    <source>
        <dbReference type="ARBA" id="ARBA00023015"/>
    </source>
</evidence>
<dbReference type="InterPro" id="IPR013325">
    <property type="entry name" value="RNA_pol_sigma_r2"/>
</dbReference>
<protein>
    <submittedName>
        <fullName evidence="10">RNA polymerase sigma-70 factor (ECF subfamily)</fullName>
    </submittedName>
</protein>
<dbReference type="InterPro" id="IPR014284">
    <property type="entry name" value="RNA_pol_sigma-70_dom"/>
</dbReference>
<dbReference type="InterPro" id="IPR007627">
    <property type="entry name" value="RNA_pol_sigma70_r2"/>
</dbReference>
<evidence type="ECO:0000259" key="9">
    <source>
        <dbReference type="Pfam" id="PF08281"/>
    </source>
</evidence>
<evidence type="ECO:0000256" key="6">
    <source>
        <dbReference type="ARBA" id="ARBA00023163"/>
    </source>
</evidence>
<evidence type="ECO:0000256" key="5">
    <source>
        <dbReference type="ARBA" id="ARBA00023125"/>
    </source>
</evidence>
<dbReference type="NCBIfam" id="TIGR02937">
    <property type="entry name" value="sigma70-ECF"/>
    <property type="match status" value="1"/>
</dbReference>
<feature type="domain" description="RNA polymerase sigma factor 70 region 4 type 2" evidence="9">
    <location>
        <begin position="102"/>
        <end position="154"/>
    </location>
</feature>
<name>A0A839QCX9_MYCIR</name>
<evidence type="ECO:0000313" key="11">
    <source>
        <dbReference type="Proteomes" id="UP000550501"/>
    </source>
</evidence>
<dbReference type="SUPFAM" id="SSF88946">
    <property type="entry name" value="Sigma2 domain of RNA polymerase sigma factors"/>
    <property type="match status" value="1"/>
</dbReference>
<dbReference type="InterPro" id="IPR013249">
    <property type="entry name" value="RNA_pol_sigma70_r4_t2"/>
</dbReference>
<dbReference type="PANTHER" id="PTHR30173">
    <property type="entry name" value="SIGMA 19 FACTOR"/>
    <property type="match status" value="1"/>
</dbReference>
<dbReference type="GO" id="GO:0016987">
    <property type="term" value="F:sigma factor activity"/>
    <property type="evidence" value="ECO:0007669"/>
    <property type="project" value="UniProtKB-KW"/>
</dbReference>
<gene>
    <name evidence="10" type="ORF">FHR72_002595</name>
</gene>
<keyword evidence="4" id="KW-0731">Sigma factor</keyword>
<evidence type="ECO:0000256" key="4">
    <source>
        <dbReference type="ARBA" id="ARBA00023082"/>
    </source>
</evidence>
<dbReference type="SUPFAM" id="SSF54427">
    <property type="entry name" value="NTF2-like"/>
    <property type="match status" value="1"/>
</dbReference>
<evidence type="ECO:0000256" key="7">
    <source>
        <dbReference type="SAM" id="MobiDB-lite"/>
    </source>
</evidence>
<organism evidence="10 11">
    <name type="scientific">Mycolicibacterium iranicum</name>
    <name type="common">Mycobacterium iranicum</name>
    <dbReference type="NCBI Taxonomy" id="912594"/>
    <lineage>
        <taxon>Bacteria</taxon>
        <taxon>Bacillati</taxon>
        <taxon>Actinomycetota</taxon>
        <taxon>Actinomycetes</taxon>
        <taxon>Mycobacteriales</taxon>
        <taxon>Mycobacteriaceae</taxon>
        <taxon>Mycolicibacterium</taxon>
    </lineage>
</organism>
<keyword evidence="11" id="KW-1185">Reference proteome</keyword>
<feature type="region of interest" description="Disordered" evidence="7">
    <location>
        <begin position="144"/>
        <end position="167"/>
    </location>
</feature>
<dbReference type="Pfam" id="PF04542">
    <property type="entry name" value="Sigma70_r2"/>
    <property type="match status" value="1"/>
</dbReference>
<dbReference type="InterPro" id="IPR052704">
    <property type="entry name" value="ECF_Sigma-70_Domain"/>
</dbReference>
<dbReference type="Pfam" id="PF08281">
    <property type="entry name" value="Sigma70_r4_2"/>
    <property type="match status" value="1"/>
</dbReference>
<dbReference type="InterPro" id="IPR032710">
    <property type="entry name" value="NTF2-like_dom_sf"/>
</dbReference>
<dbReference type="GO" id="GO:0003677">
    <property type="term" value="F:DNA binding"/>
    <property type="evidence" value="ECO:0007669"/>
    <property type="project" value="UniProtKB-KW"/>
</dbReference>
<evidence type="ECO:0000259" key="8">
    <source>
        <dbReference type="Pfam" id="PF04542"/>
    </source>
</evidence>
<proteinExistence type="inferred from homology"/>
<dbReference type="SUPFAM" id="SSF88659">
    <property type="entry name" value="Sigma3 and sigma4 domains of RNA polymerase sigma factors"/>
    <property type="match status" value="1"/>
</dbReference>
<keyword evidence="3" id="KW-0805">Transcription regulation</keyword>
<dbReference type="Gene3D" id="3.10.450.50">
    <property type="match status" value="1"/>
</dbReference>
<evidence type="ECO:0000313" key="10">
    <source>
        <dbReference type="EMBL" id="MBB2991122.1"/>
    </source>
</evidence>
<sequence>MTPESFLENRPRLLSIAHRILGTVQDAEDAVQTAWLRVQARSVADVDDPAAWLTTVVTRVCVDQIRERRRREAPGPAGRVAEVETVDAAADEAFLRREDVSRALMVLLTTLTPPQRVAYVLHDLFAVPFGEIAEVLDTTVDGAKKHASRARRRLQPATPPAAPPRDARHEEVVTAFLGAAADGNTTALLSLLAPDCVRTADASLLPAGAAATVSGASAVAEETRHFVARIRTATPMQVNGRAAYVLAPGGRPWAVLDIDTRGGVVTRITVSAVSADDRYETPAGQGFGKWDL</sequence>
<dbReference type="Proteomes" id="UP000550501">
    <property type="component" value="Unassembled WGS sequence"/>
</dbReference>
<dbReference type="InterPro" id="IPR036388">
    <property type="entry name" value="WH-like_DNA-bd_sf"/>
</dbReference>
<reference evidence="10 11" key="1">
    <citation type="submission" date="2020-08" db="EMBL/GenBank/DDBJ databases">
        <title>The Agave Microbiome: Exploring the role of microbial communities in plant adaptations to desert environments.</title>
        <authorList>
            <person name="Partida-Martinez L.P."/>
        </authorList>
    </citation>
    <scope>NUCLEOTIDE SEQUENCE [LARGE SCALE GENOMIC DNA]</scope>
    <source>
        <strain evidence="10 11">AT2.18</strain>
    </source>
</reference>
<comment type="subunit">
    <text evidence="2">Interacts transiently with the RNA polymerase catalytic core formed by RpoA, RpoB, RpoC and RpoZ (2 alpha, 1 beta, 1 beta' and 1 omega subunit) to form the RNA polymerase holoenzyme that can initiate transcription.</text>
</comment>
<dbReference type="EMBL" id="JACHVU010000004">
    <property type="protein sequence ID" value="MBB2991122.1"/>
    <property type="molecule type" value="Genomic_DNA"/>
</dbReference>
<dbReference type="AlphaFoldDB" id="A0A839QCX9"/>
<feature type="domain" description="RNA polymerase sigma-70 region 2" evidence="8">
    <location>
        <begin position="8"/>
        <end position="71"/>
    </location>
</feature>
<dbReference type="Gene3D" id="1.10.10.10">
    <property type="entry name" value="Winged helix-like DNA-binding domain superfamily/Winged helix DNA-binding domain"/>
    <property type="match status" value="1"/>
</dbReference>
<keyword evidence="6" id="KW-0804">Transcription</keyword>